<feature type="transmembrane region" description="Helical" evidence="7">
    <location>
        <begin position="83"/>
        <end position="109"/>
    </location>
</feature>
<dbReference type="PANTHER" id="PTHR43394:SF7">
    <property type="entry name" value="ABC TRANSPORTER B FAMILY MEMBER 28"/>
    <property type="match status" value="1"/>
</dbReference>
<dbReference type="InterPro" id="IPR039421">
    <property type="entry name" value="Type_1_exporter"/>
</dbReference>
<feature type="transmembrane region" description="Helical" evidence="7">
    <location>
        <begin position="169"/>
        <end position="200"/>
    </location>
</feature>
<dbReference type="PANTHER" id="PTHR43394">
    <property type="entry name" value="ATP-DEPENDENT PERMEASE MDL1, MITOCHONDRIAL"/>
    <property type="match status" value="1"/>
</dbReference>
<evidence type="ECO:0000256" key="5">
    <source>
        <dbReference type="ARBA" id="ARBA00022989"/>
    </source>
</evidence>
<dbReference type="Gene3D" id="3.40.50.300">
    <property type="entry name" value="P-loop containing nucleotide triphosphate hydrolases"/>
    <property type="match status" value="1"/>
</dbReference>
<evidence type="ECO:0000256" key="6">
    <source>
        <dbReference type="ARBA" id="ARBA00023136"/>
    </source>
</evidence>
<accession>A0ABR9R2W2</accession>
<evidence type="ECO:0000256" key="2">
    <source>
        <dbReference type="ARBA" id="ARBA00022692"/>
    </source>
</evidence>
<dbReference type="InterPro" id="IPR003593">
    <property type="entry name" value="AAA+_ATPase"/>
</dbReference>
<dbReference type="InterPro" id="IPR027417">
    <property type="entry name" value="P-loop_NTPase"/>
</dbReference>
<feature type="domain" description="ABC transporter" evidence="8">
    <location>
        <begin position="365"/>
        <end position="599"/>
    </location>
</feature>
<evidence type="ECO:0000313" key="10">
    <source>
        <dbReference type="EMBL" id="MBE5037484.1"/>
    </source>
</evidence>
<dbReference type="EMBL" id="JADCKC010000002">
    <property type="protein sequence ID" value="MBE5037484.1"/>
    <property type="molecule type" value="Genomic_DNA"/>
</dbReference>
<keyword evidence="3" id="KW-0547">Nucleotide-binding</keyword>
<evidence type="ECO:0000259" key="8">
    <source>
        <dbReference type="PROSITE" id="PS50893"/>
    </source>
</evidence>
<protein>
    <submittedName>
        <fullName evidence="10">ABC transporter ATP-binding protein</fullName>
    </submittedName>
</protein>
<evidence type="ECO:0000256" key="4">
    <source>
        <dbReference type="ARBA" id="ARBA00022840"/>
    </source>
</evidence>
<comment type="subcellular location">
    <subcellularLocation>
        <location evidence="1">Cell membrane</location>
        <topology evidence="1">Multi-pass membrane protein</topology>
    </subcellularLocation>
</comment>
<dbReference type="InterPro" id="IPR036640">
    <property type="entry name" value="ABC1_TM_sf"/>
</dbReference>
<dbReference type="InterPro" id="IPR003439">
    <property type="entry name" value="ABC_transporter-like_ATP-bd"/>
</dbReference>
<dbReference type="CDD" id="cd18547">
    <property type="entry name" value="ABC_6TM_Tm288_like"/>
    <property type="match status" value="1"/>
</dbReference>
<dbReference type="PROSITE" id="PS00211">
    <property type="entry name" value="ABC_TRANSPORTER_1"/>
    <property type="match status" value="1"/>
</dbReference>
<dbReference type="Pfam" id="PF00664">
    <property type="entry name" value="ABC_membrane"/>
    <property type="match status" value="1"/>
</dbReference>
<organism evidence="10 11">
    <name type="scientific">Gemmiger gallinarum</name>
    <dbReference type="NCBI Taxonomy" id="2779354"/>
    <lineage>
        <taxon>Bacteria</taxon>
        <taxon>Bacillati</taxon>
        <taxon>Bacillota</taxon>
        <taxon>Clostridia</taxon>
        <taxon>Eubacteriales</taxon>
        <taxon>Gemmiger</taxon>
    </lineage>
</organism>
<dbReference type="PROSITE" id="PS50929">
    <property type="entry name" value="ABC_TM1F"/>
    <property type="match status" value="1"/>
</dbReference>
<dbReference type="PROSITE" id="PS50893">
    <property type="entry name" value="ABC_TRANSPORTER_2"/>
    <property type="match status" value="1"/>
</dbReference>
<dbReference type="Gene3D" id="1.20.1560.10">
    <property type="entry name" value="ABC transporter type 1, transmembrane domain"/>
    <property type="match status" value="1"/>
</dbReference>
<dbReference type="SMART" id="SM00382">
    <property type="entry name" value="AAA"/>
    <property type="match status" value="1"/>
</dbReference>
<dbReference type="SUPFAM" id="SSF52540">
    <property type="entry name" value="P-loop containing nucleoside triphosphate hydrolases"/>
    <property type="match status" value="1"/>
</dbReference>
<dbReference type="RefSeq" id="WP_193500860.1">
    <property type="nucleotide sequence ID" value="NZ_JADCKC010000002.1"/>
</dbReference>
<keyword evidence="2 7" id="KW-0812">Transmembrane</keyword>
<evidence type="ECO:0000313" key="11">
    <source>
        <dbReference type="Proteomes" id="UP000768567"/>
    </source>
</evidence>
<feature type="domain" description="ABC transmembrane type-1" evidence="9">
    <location>
        <begin position="44"/>
        <end position="329"/>
    </location>
</feature>
<reference evidence="10 11" key="1">
    <citation type="submission" date="2020-10" db="EMBL/GenBank/DDBJ databases">
        <title>ChiBAC.</title>
        <authorList>
            <person name="Zenner C."/>
            <person name="Hitch T.C.A."/>
            <person name="Clavel T."/>
        </authorList>
    </citation>
    <scope>NUCLEOTIDE SEQUENCE [LARGE SCALE GENOMIC DNA]</scope>
    <source>
        <strain evidence="10 11">DSM 109015</strain>
    </source>
</reference>
<feature type="transmembrane region" description="Helical" evidence="7">
    <location>
        <begin position="42"/>
        <end position="63"/>
    </location>
</feature>
<dbReference type="Proteomes" id="UP000768567">
    <property type="component" value="Unassembled WGS sequence"/>
</dbReference>
<dbReference type="InterPro" id="IPR011527">
    <property type="entry name" value="ABC1_TM_dom"/>
</dbReference>
<dbReference type="GO" id="GO:0005524">
    <property type="term" value="F:ATP binding"/>
    <property type="evidence" value="ECO:0007669"/>
    <property type="project" value="UniProtKB-KW"/>
</dbReference>
<evidence type="ECO:0000256" key="1">
    <source>
        <dbReference type="ARBA" id="ARBA00004651"/>
    </source>
</evidence>
<sequence>MRESKGLGGPAGNDGKSFERPKQSAGVILKRLWTYLAGCRRLVALAIVISIASNLLALVGPKLSGYAVDALRPGQGQVDFEAVFFYAKWMLVAYLVSAALSYLLATLMVRIARDVVYRLRRDVFEHLMKLPVRFYDSHAIGDALSVLSYDIDTISTMLSTDLIQMMTNLLTVAGSFIMMLTISPLLFLPFLVTIPASILFTRYRARKVRPLYRDRSAALGALNGYAEEMTGGLETIRAYGRGNVFLHRFDAKNAQACEANYRADCFASMTGPSVGFINNLSLALVSTLGAVLYMAGWISLGSVSSFVLYSRKFSGPINEFANLFSELQSTLAAAERVFTLLDEPEEAPDAPDAQVLAPASVRGEVVLTGIDFGYSPDAPVLQGLNLRAKPGQTIAIVGPTGAGKTTIINLLMRFYDPLRGSITVDGHDIRHLTRASLRLAYSMVLQDTWLFTGTIYENLAYGKPGVTRQEVMNAARAAHIHRFILSLPQGYDTVLQDGGANISKGQRQLLTIARAMLLDAPMLILDEATSNVDTGTEQQIQKAMLTLMQGRTCFVIAHRLSTIQNADQILLLQNGRVAEQGTHQELLAKGGAYCALYRAQFEDSNAG</sequence>
<name>A0ABR9R2W2_9FIRM</name>
<evidence type="ECO:0000256" key="7">
    <source>
        <dbReference type="SAM" id="Phobius"/>
    </source>
</evidence>
<keyword evidence="5 7" id="KW-1133">Transmembrane helix</keyword>
<evidence type="ECO:0000256" key="3">
    <source>
        <dbReference type="ARBA" id="ARBA00022741"/>
    </source>
</evidence>
<keyword evidence="11" id="KW-1185">Reference proteome</keyword>
<evidence type="ECO:0000259" key="9">
    <source>
        <dbReference type="PROSITE" id="PS50929"/>
    </source>
</evidence>
<dbReference type="Pfam" id="PF00005">
    <property type="entry name" value="ABC_tran"/>
    <property type="match status" value="1"/>
</dbReference>
<dbReference type="InterPro" id="IPR017871">
    <property type="entry name" value="ABC_transporter-like_CS"/>
</dbReference>
<proteinExistence type="predicted"/>
<dbReference type="SUPFAM" id="SSF90123">
    <property type="entry name" value="ABC transporter transmembrane region"/>
    <property type="match status" value="1"/>
</dbReference>
<keyword evidence="4 10" id="KW-0067">ATP-binding</keyword>
<gene>
    <name evidence="10" type="ORF">INF35_06780</name>
</gene>
<comment type="caution">
    <text evidence="10">The sequence shown here is derived from an EMBL/GenBank/DDBJ whole genome shotgun (WGS) entry which is preliminary data.</text>
</comment>
<keyword evidence="6 7" id="KW-0472">Membrane</keyword>
<dbReference type="CDD" id="cd03254">
    <property type="entry name" value="ABCC_Glucan_exporter_like"/>
    <property type="match status" value="1"/>
</dbReference>